<feature type="transmembrane region" description="Helical" evidence="8">
    <location>
        <begin position="375"/>
        <end position="393"/>
    </location>
</feature>
<feature type="transmembrane region" description="Helical" evidence="8">
    <location>
        <begin position="137"/>
        <end position="158"/>
    </location>
</feature>
<reference evidence="10" key="1">
    <citation type="submission" date="2017-09" db="EMBL/GenBank/DDBJ databases">
        <title>Polyketide synthases of a Diaporthe helianthi virulent isolate.</title>
        <authorList>
            <person name="Baroncelli R."/>
        </authorList>
    </citation>
    <scope>NUCLEOTIDE SEQUENCE [LARGE SCALE GENOMIC DNA]</scope>
    <source>
        <strain evidence="10">7/96</strain>
    </source>
</reference>
<dbReference type="GO" id="GO:0005886">
    <property type="term" value="C:plasma membrane"/>
    <property type="evidence" value="ECO:0007669"/>
    <property type="project" value="TreeGrafter"/>
</dbReference>
<dbReference type="InterPro" id="IPR020846">
    <property type="entry name" value="MFS_dom"/>
</dbReference>
<dbReference type="Proteomes" id="UP000094444">
    <property type="component" value="Unassembled WGS sequence"/>
</dbReference>
<dbReference type="InParanoid" id="A0A2P5IFJ1"/>
<dbReference type="GO" id="GO:0046943">
    <property type="term" value="F:carboxylic acid transmembrane transporter activity"/>
    <property type="evidence" value="ECO:0007669"/>
    <property type="project" value="UniProtKB-ARBA"/>
</dbReference>
<evidence type="ECO:0000256" key="7">
    <source>
        <dbReference type="SAM" id="MobiDB-lite"/>
    </source>
</evidence>
<evidence type="ECO:0000256" key="3">
    <source>
        <dbReference type="ARBA" id="ARBA00022448"/>
    </source>
</evidence>
<comment type="subcellular location">
    <subcellularLocation>
        <location evidence="1">Endomembrane system</location>
        <topology evidence="1">Multi-pass membrane protein</topology>
    </subcellularLocation>
</comment>
<dbReference type="SUPFAM" id="SSF103473">
    <property type="entry name" value="MFS general substrate transporter"/>
    <property type="match status" value="1"/>
</dbReference>
<evidence type="ECO:0000256" key="2">
    <source>
        <dbReference type="ARBA" id="ARBA00008335"/>
    </source>
</evidence>
<evidence type="ECO:0000256" key="4">
    <source>
        <dbReference type="ARBA" id="ARBA00022692"/>
    </source>
</evidence>
<keyword evidence="5 8" id="KW-1133">Transmembrane helix</keyword>
<keyword evidence="6 8" id="KW-0472">Membrane</keyword>
<dbReference type="FunFam" id="1.20.1720.10:FF:000013">
    <property type="entry name" value="Related to multidrug resistance proteins"/>
    <property type="match status" value="1"/>
</dbReference>
<evidence type="ECO:0000256" key="5">
    <source>
        <dbReference type="ARBA" id="ARBA00022989"/>
    </source>
</evidence>
<dbReference type="Gene3D" id="1.20.1250.20">
    <property type="entry name" value="MFS general substrate transporter like domains"/>
    <property type="match status" value="1"/>
</dbReference>
<evidence type="ECO:0000259" key="9">
    <source>
        <dbReference type="PROSITE" id="PS50850"/>
    </source>
</evidence>
<feature type="transmembrane region" description="Helical" evidence="8">
    <location>
        <begin position="82"/>
        <end position="100"/>
    </location>
</feature>
<keyword evidence="11" id="KW-1185">Reference proteome</keyword>
<sequence>MSAGVVDGNEAEKIPPSPTKQLDPATAQPAFADQSTRLLPPSQIVIVCLACASVDFVALIDQTSLAASLSIVSSSLKAGTQASWIAGGYFITSTSFQLLYGRLSDVWSRKYVLLALELIFFIGSLASSLSQTAIQLIIFRAIAGIGGGGLMTVAQVIVSDVVSLRQRGKYQGIFGAAVALANGVGPLIGGALATSSSEGWRWIFRLNLPLTALCALAAVFAMPLKRVSGSWRDKIAKVDFFGCFLTLCGSVLFMLGLIWAGDDHPWDSVAVILPIVLGFCASGAFLVWQQYGTKYPLVPLHIFRHKMVNGACITMFINGWNFVAQVYYIPTFYQLAYGYSTVRAASLLLPLTLMQTLSSTFSGLIVTWRGRYRESILIGWAVWAVGLGLFSTLDQNSGLGKQIGYAILTGFGVGQTLQPSLIAIQAGFGKQDMAVVTGTRNFVRNLGSTIGLAVTGTIINNVVRSGLASAGLGLSEDQITSLLRDPTSVDSLGLGDEVNQALLGAYHVGFQRVFYTMAGLAAFSGLMAFLLMPQIDLDRKEEEDQKS</sequence>
<gene>
    <name evidence="10" type="ORF">DHEL01_v200321</name>
</gene>
<dbReference type="Pfam" id="PF07690">
    <property type="entry name" value="MFS_1"/>
    <property type="match status" value="1"/>
</dbReference>
<feature type="transmembrane region" description="Helical" evidence="8">
    <location>
        <begin position="199"/>
        <end position="220"/>
    </location>
</feature>
<evidence type="ECO:0000256" key="8">
    <source>
        <dbReference type="SAM" id="Phobius"/>
    </source>
</evidence>
<feature type="domain" description="Major facilitator superfamily (MFS) profile" evidence="9">
    <location>
        <begin position="47"/>
        <end position="536"/>
    </location>
</feature>
<comment type="similarity">
    <text evidence="2">Belongs to the major facilitator superfamily.</text>
</comment>
<feature type="transmembrane region" description="Helical" evidence="8">
    <location>
        <begin position="308"/>
        <end position="328"/>
    </location>
</feature>
<evidence type="ECO:0000256" key="6">
    <source>
        <dbReference type="ARBA" id="ARBA00023136"/>
    </source>
</evidence>
<dbReference type="PANTHER" id="PTHR23501">
    <property type="entry name" value="MAJOR FACILITATOR SUPERFAMILY"/>
    <property type="match status" value="1"/>
</dbReference>
<dbReference type="EMBL" id="MAVT02000013">
    <property type="protein sequence ID" value="POS81271.1"/>
    <property type="molecule type" value="Genomic_DNA"/>
</dbReference>
<dbReference type="PANTHER" id="PTHR23501:SF189">
    <property type="entry name" value="DRUG TRANSPORTER, PUTATIVE (AFU_ORTHOLOGUE AFUA_4G03920)-RELATED"/>
    <property type="match status" value="1"/>
</dbReference>
<dbReference type="OrthoDB" id="6770063at2759"/>
<feature type="transmembrane region" description="Helical" evidence="8">
    <location>
        <begin position="112"/>
        <end position="131"/>
    </location>
</feature>
<comment type="caution">
    <text evidence="10">The sequence shown here is derived from an EMBL/GenBank/DDBJ whole genome shotgun (WGS) entry which is preliminary data.</text>
</comment>
<feature type="transmembrane region" description="Helical" evidence="8">
    <location>
        <begin position="348"/>
        <end position="368"/>
    </location>
</feature>
<dbReference type="PRINTS" id="PR01036">
    <property type="entry name" value="TCRTETB"/>
</dbReference>
<dbReference type="PROSITE" id="PS50850">
    <property type="entry name" value="MFS"/>
    <property type="match status" value="1"/>
</dbReference>
<feature type="transmembrane region" description="Helical" evidence="8">
    <location>
        <begin position="170"/>
        <end position="193"/>
    </location>
</feature>
<keyword evidence="3" id="KW-0813">Transport</keyword>
<name>A0A2P5IFJ1_DIAHE</name>
<dbReference type="InterPro" id="IPR036259">
    <property type="entry name" value="MFS_trans_sf"/>
</dbReference>
<dbReference type="GO" id="GO:0012505">
    <property type="term" value="C:endomembrane system"/>
    <property type="evidence" value="ECO:0007669"/>
    <property type="project" value="UniProtKB-SubCell"/>
</dbReference>
<feature type="transmembrane region" description="Helical" evidence="8">
    <location>
        <begin position="240"/>
        <end position="260"/>
    </location>
</feature>
<evidence type="ECO:0000313" key="11">
    <source>
        <dbReference type="Proteomes" id="UP000094444"/>
    </source>
</evidence>
<accession>A0A2P5IFJ1</accession>
<feature type="transmembrane region" description="Helical" evidence="8">
    <location>
        <begin position="266"/>
        <end position="288"/>
    </location>
</feature>
<protein>
    <submittedName>
        <fullName evidence="10">MFS drug transporter</fullName>
    </submittedName>
</protein>
<keyword evidence="4 8" id="KW-0812">Transmembrane</keyword>
<organism evidence="10 11">
    <name type="scientific">Diaporthe helianthi</name>
    <dbReference type="NCBI Taxonomy" id="158607"/>
    <lineage>
        <taxon>Eukaryota</taxon>
        <taxon>Fungi</taxon>
        <taxon>Dikarya</taxon>
        <taxon>Ascomycota</taxon>
        <taxon>Pezizomycotina</taxon>
        <taxon>Sordariomycetes</taxon>
        <taxon>Sordariomycetidae</taxon>
        <taxon>Diaporthales</taxon>
        <taxon>Diaporthaceae</taxon>
        <taxon>Diaporthe</taxon>
    </lineage>
</organism>
<dbReference type="AlphaFoldDB" id="A0A2P5IFJ1"/>
<evidence type="ECO:0000313" key="10">
    <source>
        <dbReference type="EMBL" id="POS81271.1"/>
    </source>
</evidence>
<feature type="region of interest" description="Disordered" evidence="7">
    <location>
        <begin position="1"/>
        <end position="26"/>
    </location>
</feature>
<dbReference type="FunCoup" id="A0A2P5IFJ1">
    <property type="interactions" value="72"/>
</dbReference>
<evidence type="ECO:0000256" key="1">
    <source>
        <dbReference type="ARBA" id="ARBA00004127"/>
    </source>
</evidence>
<dbReference type="Gene3D" id="1.20.1720.10">
    <property type="entry name" value="Multidrug resistance protein D"/>
    <property type="match status" value="1"/>
</dbReference>
<proteinExistence type="inferred from homology"/>
<dbReference type="InterPro" id="IPR011701">
    <property type="entry name" value="MFS"/>
</dbReference>
<feature type="transmembrane region" description="Helical" evidence="8">
    <location>
        <begin position="513"/>
        <end position="532"/>
    </location>
</feature>